<name>A0A011A0H8_9ACTN</name>
<protein>
    <submittedName>
        <fullName evidence="3">Protein containing von Willebrand factor type A (VWA) domain</fullName>
    </submittedName>
</protein>
<dbReference type="Gene3D" id="3.40.50.410">
    <property type="entry name" value="von Willebrand factor, type A domain"/>
    <property type="match status" value="1"/>
</dbReference>
<dbReference type="EMBL" id="JFBT01000001">
    <property type="protein sequence ID" value="EXG82997.1"/>
    <property type="molecule type" value="Genomic_DNA"/>
</dbReference>
<dbReference type="PANTHER" id="PTHR39338">
    <property type="entry name" value="BLL5662 PROTEIN-RELATED"/>
    <property type="match status" value="1"/>
</dbReference>
<comment type="caution">
    <text evidence="3">The sequence shown here is derived from an EMBL/GenBank/DDBJ whole genome shotgun (WGS) entry which is preliminary data.</text>
</comment>
<evidence type="ECO:0000256" key="1">
    <source>
        <dbReference type="SAM" id="MobiDB-lite"/>
    </source>
</evidence>
<dbReference type="RefSeq" id="WP_051570719.1">
    <property type="nucleotide sequence ID" value="NZ_KK073874.1"/>
</dbReference>
<organism evidence="3 4">
    <name type="scientific">Cryptosporangium arvum DSM 44712</name>
    <dbReference type="NCBI Taxonomy" id="927661"/>
    <lineage>
        <taxon>Bacteria</taxon>
        <taxon>Bacillati</taxon>
        <taxon>Actinomycetota</taxon>
        <taxon>Actinomycetes</taxon>
        <taxon>Cryptosporangiales</taxon>
        <taxon>Cryptosporangiaceae</taxon>
        <taxon>Cryptosporangium</taxon>
    </lineage>
</organism>
<feature type="compositionally biased region" description="Basic and acidic residues" evidence="1">
    <location>
        <begin position="123"/>
        <end position="135"/>
    </location>
</feature>
<evidence type="ECO:0000313" key="4">
    <source>
        <dbReference type="Proteomes" id="UP000021053"/>
    </source>
</evidence>
<dbReference type="OrthoDB" id="9790469at2"/>
<dbReference type="SUPFAM" id="SSF53300">
    <property type="entry name" value="vWA-like"/>
    <property type="match status" value="1"/>
</dbReference>
<gene>
    <name evidence="3" type="ORF">CryarDRAFT_4203</name>
</gene>
<keyword evidence="4" id="KW-1185">Reference proteome</keyword>
<feature type="domain" description="VWFA" evidence="2">
    <location>
        <begin position="184"/>
        <end position="336"/>
    </location>
</feature>
<reference evidence="3 4" key="1">
    <citation type="submission" date="2013-07" db="EMBL/GenBank/DDBJ databases">
        <authorList>
            <consortium name="DOE Joint Genome Institute"/>
            <person name="Eisen J."/>
            <person name="Huntemann M."/>
            <person name="Han J."/>
            <person name="Chen A."/>
            <person name="Kyrpides N."/>
            <person name="Mavromatis K."/>
            <person name="Markowitz V."/>
            <person name="Palaniappan K."/>
            <person name="Ivanova N."/>
            <person name="Schaumberg A."/>
            <person name="Pati A."/>
            <person name="Liolios K."/>
            <person name="Nordberg H.P."/>
            <person name="Cantor M.N."/>
            <person name="Hua S.X."/>
            <person name="Woyke T."/>
        </authorList>
    </citation>
    <scope>NUCLEOTIDE SEQUENCE [LARGE SCALE GENOMIC DNA]</scope>
    <source>
        <strain evidence="3 4">DSM 44712</strain>
    </source>
</reference>
<dbReference type="InterPro" id="IPR036465">
    <property type="entry name" value="vWFA_dom_sf"/>
</dbReference>
<proteinExistence type="predicted"/>
<dbReference type="Pfam" id="PF05762">
    <property type="entry name" value="VWA_CoxE"/>
    <property type="match status" value="1"/>
</dbReference>
<feature type="region of interest" description="Disordered" evidence="1">
    <location>
        <begin position="74"/>
        <end position="153"/>
    </location>
</feature>
<dbReference type="InterPro" id="IPR008912">
    <property type="entry name" value="Uncharacterised_CoxE"/>
</dbReference>
<feature type="compositionally biased region" description="Low complexity" evidence="1">
    <location>
        <begin position="77"/>
        <end position="86"/>
    </location>
</feature>
<sequence>MIGPMTDHLHGFVRDLVDHGVGVTPERTIRFLRAADPADLYWTARITLTASPAEHEIFEPIFWRWFADLPVAPAPAPAGTTDTPAPGGSGGGTDPVEQHPGSDRGLAASPTAAAGTLRFGRTTRPDLLARIRRDLPGALPPVRSRRRRPAHRGDTLDVRRVAREAARTHGEVLRLRRRRRPARPRRMVLLVDVSGSMKQHAADLLRVGHAAVRSGARAEVFTFGTELTHVTSSLRAVADPDAALAALGARVLDADGGTRIGSALGAFLEEHRSAVAGAVVVVFSDGLERGDPTAMVTAVRRLRRLGHRLVWWSPLACDPAYRPVTRAMAAIADDLCVLDGVGDLASAHRALKGLRP</sequence>
<evidence type="ECO:0000313" key="3">
    <source>
        <dbReference type="EMBL" id="EXG82997.1"/>
    </source>
</evidence>
<dbReference type="SMART" id="SM00327">
    <property type="entry name" value="VWA"/>
    <property type="match status" value="1"/>
</dbReference>
<dbReference type="AlphaFoldDB" id="A0A011A0H8"/>
<dbReference type="HOGENOM" id="CLU_042261_0_0_11"/>
<dbReference type="Proteomes" id="UP000021053">
    <property type="component" value="Unassembled WGS sequence"/>
</dbReference>
<dbReference type="InterPro" id="IPR002035">
    <property type="entry name" value="VWF_A"/>
</dbReference>
<accession>A0A011A0H8</accession>
<evidence type="ECO:0000259" key="2">
    <source>
        <dbReference type="SMART" id="SM00327"/>
    </source>
</evidence>
<dbReference type="PANTHER" id="PTHR39338:SF6">
    <property type="entry name" value="BLL5662 PROTEIN"/>
    <property type="match status" value="1"/>
</dbReference>